<dbReference type="SUPFAM" id="SSF56801">
    <property type="entry name" value="Acetyl-CoA synthetase-like"/>
    <property type="match status" value="1"/>
</dbReference>
<evidence type="ECO:0000259" key="2">
    <source>
        <dbReference type="Pfam" id="PF00501"/>
    </source>
</evidence>
<dbReference type="Gene3D" id="3.40.50.12780">
    <property type="entry name" value="N-terminal domain of ligase-like"/>
    <property type="match status" value="1"/>
</dbReference>
<evidence type="ECO:0000313" key="6">
    <source>
        <dbReference type="Proteomes" id="UP000199639"/>
    </source>
</evidence>
<dbReference type="EMBL" id="FNIB01000007">
    <property type="protein sequence ID" value="SDN72247.1"/>
    <property type="molecule type" value="Genomic_DNA"/>
</dbReference>
<dbReference type="PANTHER" id="PTHR43767:SF1">
    <property type="entry name" value="NONRIBOSOMAL PEPTIDE SYNTHASE PES1 (EUROFUNG)-RELATED"/>
    <property type="match status" value="1"/>
</dbReference>
<gene>
    <name evidence="5" type="ORF">E3O21_11795</name>
    <name evidence="4" type="ORF">SAMN05216368_1079</name>
</gene>
<dbReference type="Gene3D" id="3.30.300.30">
    <property type="match status" value="1"/>
</dbReference>
<dbReference type="PANTHER" id="PTHR43767">
    <property type="entry name" value="LONG-CHAIN-FATTY-ACID--COA LIGASE"/>
    <property type="match status" value="1"/>
</dbReference>
<dbReference type="InterPro" id="IPR000873">
    <property type="entry name" value="AMP-dep_synth/lig_dom"/>
</dbReference>
<dbReference type="Proteomes" id="UP000298252">
    <property type="component" value="Unassembled WGS sequence"/>
</dbReference>
<dbReference type="Pfam" id="PF13193">
    <property type="entry name" value="AMP-binding_C"/>
    <property type="match status" value="1"/>
</dbReference>
<feature type="domain" description="AMP-dependent synthetase/ligase" evidence="2">
    <location>
        <begin position="22"/>
        <end position="353"/>
    </location>
</feature>
<accession>A0A4V3I8M0</accession>
<organism evidence="4 6">
    <name type="scientific">Cryobacterium flavum</name>
    <dbReference type="NCBI Taxonomy" id="1424659"/>
    <lineage>
        <taxon>Bacteria</taxon>
        <taxon>Bacillati</taxon>
        <taxon>Actinomycetota</taxon>
        <taxon>Actinomycetes</taxon>
        <taxon>Micrococcales</taxon>
        <taxon>Microbacteriaceae</taxon>
        <taxon>Cryobacterium</taxon>
    </lineage>
</organism>
<dbReference type="AlphaFoldDB" id="A0A4V3I8M0"/>
<protein>
    <submittedName>
        <fullName evidence="4">Bile acid-coenzyme A ligase</fullName>
    </submittedName>
</protein>
<dbReference type="STRING" id="1424659.SAMN05216368_1079"/>
<reference evidence="4 6" key="1">
    <citation type="submission" date="2016-10" db="EMBL/GenBank/DDBJ databases">
        <authorList>
            <person name="Varghese N."/>
            <person name="Submissions S."/>
        </authorList>
    </citation>
    <scope>NUCLEOTIDE SEQUENCE [LARGE SCALE GENOMIC DNA]</scope>
    <source>
        <strain evidence="4 6">CGMCC 1.11215</strain>
    </source>
</reference>
<dbReference type="EMBL" id="SOFD01000029">
    <property type="protein sequence ID" value="TFB75511.1"/>
    <property type="molecule type" value="Genomic_DNA"/>
</dbReference>
<dbReference type="InterPro" id="IPR050237">
    <property type="entry name" value="ATP-dep_AMP-bd_enzyme"/>
</dbReference>
<dbReference type="RefSeq" id="WP_092340809.1">
    <property type="nucleotide sequence ID" value="NZ_FNIB01000007.1"/>
</dbReference>
<feature type="domain" description="AMP-binding enzyme C-terminal" evidence="3">
    <location>
        <begin position="413"/>
        <end position="489"/>
    </location>
</feature>
<dbReference type="Proteomes" id="UP000199639">
    <property type="component" value="Unassembled WGS sequence"/>
</dbReference>
<sequence length="516" mass="56155">MTADSPFITSPVSYAQRIADLAAERGERTALIFVAPDGSENCLSWAELDTRANQMARLLAGYGVGPTTLLAICLPTRAEHIVAAIAAWRLGACTLPLSPQMPERERREILAVSESWRTTVMLVEHEGQYPGDISLDELSALDTVDASALPAITAWPGKAICSGGSTGRPKIILDDRPWQKIPGQGSSLHRFGLRADQTQLITGRLYHNISFSLTHNGLFEGHTVILLEKFDAALTVYVIERHRVTFLAMVPIIMQRIARLPDVLTRDFSSIDAFYHSGAVCPVWVKRVWLELVEPAKQYDCYGGAEGTGVVAIRGDEWMLREGSLGRPVDTRLSIRDSAGAPLPAGEIGEIFTGPEGAPMTFRYLGAEPPASTSDGLVTLGDLGWLDDDGYLYLADRRVDLIITGGANVYPAEVEGVLSEHPGIADAVVIGVDDDEWGKQVYAILLPTDPGAPPDVDELRAFCRERLVPYKVPKTFEFVSTNFRDESGKMRRSALASDRNQRQASALVPASGNDLS</sequence>
<dbReference type="InterPro" id="IPR025110">
    <property type="entry name" value="AMP-bd_C"/>
</dbReference>
<keyword evidence="7" id="KW-1185">Reference proteome</keyword>
<proteinExistence type="predicted"/>
<feature type="region of interest" description="Disordered" evidence="1">
    <location>
        <begin position="490"/>
        <end position="516"/>
    </location>
</feature>
<name>A0A4V3I8M0_9MICO</name>
<dbReference type="InterPro" id="IPR045851">
    <property type="entry name" value="AMP-bd_C_sf"/>
</dbReference>
<dbReference type="GO" id="GO:0016878">
    <property type="term" value="F:acid-thiol ligase activity"/>
    <property type="evidence" value="ECO:0007669"/>
    <property type="project" value="UniProtKB-ARBA"/>
</dbReference>
<evidence type="ECO:0000313" key="7">
    <source>
        <dbReference type="Proteomes" id="UP000298252"/>
    </source>
</evidence>
<keyword evidence="4" id="KW-0436">Ligase</keyword>
<evidence type="ECO:0000313" key="5">
    <source>
        <dbReference type="EMBL" id="TFB75511.1"/>
    </source>
</evidence>
<dbReference type="Pfam" id="PF00501">
    <property type="entry name" value="AMP-binding"/>
    <property type="match status" value="1"/>
</dbReference>
<evidence type="ECO:0000256" key="1">
    <source>
        <dbReference type="SAM" id="MobiDB-lite"/>
    </source>
</evidence>
<reference evidence="5 7" key="2">
    <citation type="submission" date="2019-03" db="EMBL/GenBank/DDBJ databases">
        <title>Genomics of glacier-inhabiting Cryobacterium strains.</title>
        <authorList>
            <person name="Liu Q."/>
            <person name="Xin Y.-H."/>
        </authorList>
    </citation>
    <scope>NUCLEOTIDE SEQUENCE [LARGE SCALE GENOMIC DNA]</scope>
    <source>
        <strain evidence="5 7">Hh8</strain>
    </source>
</reference>
<evidence type="ECO:0000313" key="4">
    <source>
        <dbReference type="EMBL" id="SDN72247.1"/>
    </source>
</evidence>
<evidence type="ECO:0000259" key="3">
    <source>
        <dbReference type="Pfam" id="PF13193"/>
    </source>
</evidence>
<dbReference type="InterPro" id="IPR042099">
    <property type="entry name" value="ANL_N_sf"/>
</dbReference>